<keyword evidence="5 12" id="KW-0963">Cytoplasm</keyword>
<dbReference type="InterPro" id="IPR046887">
    <property type="entry name" value="RsmE_PUA-like"/>
</dbReference>
<evidence type="ECO:0000259" key="13">
    <source>
        <dbReference type="Pfam" id="PF04452"/>
    </source>
</evidence>
<dbReference type="Pfam" id="PF04452">
    <property type="entry name" value="Methyltrans_RNA"/>
    <property type="match status" value="1"/>
</dbReference>
<dbReference type="GO" id="GO:0005737">
    <property type="term" value="C:cytoplasm"/>
    <property type="evidence" value="ECO:0007669"/>
    <property type="project" value="UniProtKB-SubCell"/>
</dbReference>
<dbReference type="PIRSF" id="PIRSF015601">
    <property type="entry name" value="MTase_slr0722"/>
    <property type="match status" value="1"/>
</dbReference>
<dbReference type="Proteomes" id="UP000226429">
    <property type="component" value="Unassembled WGS sequence"/>
</dbReference>
<keyword evidence="16" id="KW-1185">Reference proteome</keyword>
<dbReference type="Pfam" id="PF20260">
    <property type="entry name" value="PUA_4"/>
    <property type="match status" value="1"/>
</dbReference>
<evidence type="ECO:0000256" key="12">
    <source>
        <dbReference type="PIRNR" id="PIRNR015601"/>
    </source>
</evidence>
<evidence type="ECO:0000256" key="11">
    <source>
        <dbReference type="ARBA" id="ARBA00047944"/>
    </source>
</evidence>
<evidence type="ECO:0000256" key="4">
    <source>
        <dbReference type="ARBA" id="ARBA00013673"/>
    </source>
</evidence>
<dbReference type="Gene3D" id="3.40.1280.10">
    <property type="match status" value="1"/>
</dbReference>
<dbReference type="EMBL" id="NMOS02000004">
    <property type="protein sequence ID" value="RDH40726.1"/>
    <property type="molecule type" value="Genomic_DNA"/>
</dbReference>
<dbReference type="NCBIfam" id="TIGR00046">
    <property type="entry name" value="RsmE family RNA methyltransferase"/>
    <property type="match status" value="1"/>
</dbReference>
<reference evidence="15 16" key="2">
    <citation type="journal article" date="2018" name="J. Invertebr. Pathol.">
        <title>'Candidatus Aquirickettsiella gammari' (Gammaproteobacteria: Legionellales: Coxiellaceae): A bacterial pathogen of the freshwater crustacean Gammarus fossarum (Malacostraca: Amphipoda).</title>
        <authorList>
            <person name="Bojko J."/>
            <person name="Dunn A.M."/>
            <person name="Stebbing P.D."/>
            <person name="van Aerle R."/>
            <person name="Bacela-Spychalska K."/>
            <person name="Bean T.P."/>
            <person name="Urrutia A."/>
            <person name="Stentiford G.D."/>
        </authorList>
    </citation>
    <scope>NUCLEOTIDE SEQUENCE [LARGE SCALE GENOMIC DNA]</scope>
    <source>
        <strain evidence="15">RA15029</strain>
    </source>
</reference>
<evidence type="ECO:0000256" key="6">
    <source>
        <dbReference type="ARBA" id="ARBA00022552"/>
    </source>
</evidence>
<evidence type="ECO:0000256" key="9">
    <source>
        <dbReference type="ARBA" id="ARBA00022691"/>
    </source>
</evidence>
<dbReference type="CDD" id="cd18084">
    <property type="entry name" value="RsmE-like"/>
    <property type="match status" value="1"/>
</dbReference>
<dbReference type="AlphaFoldDB" id="A0A370CKE8"/>
<gene>
    <name evidence="15" type="ORF">CFE62_002015</name>
</gene>
<sequence>MRLTRIYQPQALRCGQIISLSKPATAHLVRVLRLQVGDDFIVFNGTGGEFNAKIVAQNKQTVSAKLGHYEAVERESPLDIILAQAVLRSDKMDYVLQKAVELGVTRLVPLITAHGTLKLSPERWKKRYLHWQGVILAACEQSGRTRLAALENPMTFDMGLSALKADKRLILLPQARQDNHLASSHCQSVVVLVGPEGGWSENEAKLAVAAGYCPLRLGPRILRTETAGLVALSLLQSLLGDIARNIV</sequence>
<evidence type="ECO:0000256" key="10">
    <source>
        <dbReference type="ARBA" id="ARBA00025699"/>
    </source>
</evidence>
<name>A0A370CKE8_9COXI</name>
<dbReference type="SUPFAM" id="SSF75217">
    <property type="entry name" value="alpha/beta knot"/>
    <property type="match status" value="1"/>
</dbReference>
<comment type="caution">
    <text evidence="15">The sequence shown here is derived from an EMBL/GenBank/DDBJ whole genome shotgun (WGS) entry which is preliminary data.</text>
</comment>
<evidence type="ECO:0000256" key="1">
    <source>
        <dbReference type="ARBA" id="ARBA00004496"/>
    </source>
</evidence>
<dbReference type="Gene3D" id="2.40.240.20">
    <property type="entry name" value="Hypothetical PUA domain-like, domain 1"/>
    <property type="match status" value="1"/>
</dbReference>
<evidence type="ECO:0000256" key="5">
    <source>
        <dbReference type="ARBA" id="ARBA00022490"/>
    </source>
</evidence>
<evidence type="ECO:0000259" key="14">
    <source>
        <dbReference type="Pfam" id="PF20260"/>
    </source>
</evidence>
<proteinExistence type="inferred from homology"/>
<dbReference type="PANTHER" id="PTHR30027:SF3">
    <property type="entry name" value="16S RRNA (URACIL(1498)-N(3))-METHYLTRANSFERASE"/>
    <property type="match status" value="1"/>
</dbReference>
<dbReference type="InterPro" id="IPR046886">
    <property type="entry name" value="RsmE_MTase_dom"/>
</dbReference>
<feature type="domain" description="Ribosomal RNA small subunit methyltransferase E methyltransferase" evidence="13">
    <location>
        <begin position="75"/>
        <end position="236"/>
    </location>
</feature>
<evidence type="ECO:0000313" key="15">
    <source>
        <dbReference type="EMBL" id="RDH40726.1"/>
    </source>
</evidence>
<organism evidence="15 16">
    <name type="scientific">Candidatus Aquirickettsiella gammari</name>
    <dbReference type="NCBI Taxonomy" id="2016198"/>
    <lineage>
        <taxon>Bacteria</taxon>
        <taxon>Pseudomonadati</taxon>
        <taxon>Pseudomonadota</taxon>
        <taxon>Gammaproteobacteria</taxon>
        <taxon>Legionellales</taxon>
        <taxon>Coxiellaceae</taxon>
        <taxon>Candidatus Aquirickettsiella</taxon>
    </lineage>
</organism>
<comment type="catalytic activity">
    <reaction evidence="11 12">
        <text>uridine(1498) in 16S rRNA + S-adenosyl-L-methionine = N(3)-methyluridine(1498) in 16S rRNA + S-adenosyl-L-homocysteine + H(+)</text>
        <dbReference type="Rhea" id="RHEA:42920"/>
        <dbReference type="Rhea" id="RHEA-COMP:10283"/>
        <dbReference type="Rhea" id="RHEA-COMP:10284"/>
        <dbReference type="ChEBI" id="CHEBI:15378"/>
        <dbReference type="ChEBI" id="CHEBI:57856"/>
        <dbReference type="ChEBI" id="CHEBI:59789"/>
        <dbReference type="ChEBI" id="CHEBI:65315"/>
        <dbReference type="ChEBI" id="CHEBI:74502"/>
        <dbReference type="EC" id="2.1.1.193"/>
    </reaction>
</comment>
<dbReference type="PANTHER" id="PTHR30027">
    <property type="entry name" value="RIBOSOMAL RNA SMALL SUBUNIT METHYLTRANSFERASE E"/>
    <property type="match status" value="1"/>
</dbReference>
<keyword evidence="7 12" id="KW-0489">Methyltransferase</keyword>
<evidence type="ECO:0000256" key="7">
    <source>
        <dbReference type="ARBA" id="ARBA00022603"/>
    </source>
</evidence>
<dbReference type="NCBIfam" id="NF008692">
    <property type="entry name" value="PRK11713.1-5"/>
    <property type="match status" value="1"/>
</dbReference>
<protein>
    <recommendedName>
        <fullName evidence="4 12">Ribosomal RNA small subunit methyltransferase E</fullName>
        <ecNumber evidence="3 12">2.1.1.193</ecNumber>
    </recommendedName>
</protein>
<evidence type="ECO:0000313" key="16">
    <source>
        <dbReference type="Proteomes" id="UP000226429"/>
    </source>
</evidence>
<dbReference type="InterPro" id="IPR029028">
    <property type="entry name" value="Alpha/beta_knot_MTases"/>
</dbReference>
<keyword evidence="8 12" id="KW-0808">Transferase</keyword>
<accession>A0A370CKE8</accession>
<evidence type="ECO:0000256" key="3">
    <source>
        <dbReference type="ARBA" id="ARBA00012328"/>
    </source>
</evidence>
<keyword evidence="6 12" id="KW-0698">rRNA processing</keyword>
<dbReference type="SUPFAM" id="SSF88697">
    <property type="entry name" value="PUA domain-like"/>
    <property type="match status" value="1"/>
</dbReference>
<reference evidence="15 16" key="1">
    <citation type="journal article" date="2017" name="Int. J. Syst. Evol. Microbiol.">
        <title>Aquarickettsiella crustaci n. gen. n. sp. (Gammaproteobacteria: Legionellales: Coxiellaceae); a bacterial pathogen of the freshwater crustacean: Gammarus fossarum (Malacostraca: Amphipoda).</title>
        <authorList>
            <person name="Bojko J."/>
            <person name="Dunn A.M."/>
            <person name="Stebbing P.D."/>
            <person name="Van Aerle R."/>
            <person name="Bacela-Spychalska K."/>
            <person name="Bean T.P."/>
            <person name="Stentiford G.D."/>
        </authorList>
    </citation>
    <scope>NUCLEOTIDE SEQUENCE [LARGE SCALE GENOMIC DNA]</scope>
    <source>
        <strain evidence="15">RA15029</strain>
    </source>
</reference>
<comment type="function">
    <text evidence="10 12">Specifically methylates the N3 position of the uracil ring of uridine 1498 (m3U1498) in 16S rRNA. Acts on the fully assembled 30S ribosomal subunit.</text>
</comment>
<dbReference type="EC" id="2.1.1.193" evidence="3 12"/>
<dbReference type="InterPro" id="IPR006700">
    <property type="entry name" value="RsmE"/>
</dbReference>
<dbReference type="InterPro" id="IPR015947">
    <property type="entry name" value="PUA-like_sf"/>
</dbReference>
<dbReference type="InterPro" id="IPR029026">
    <property type="entry name" value="tRNA_m1G_MTases_N"/>
</dbReference>
<evidence type="ECO:0000256" key="2">
    <source>
        <dbReference type="ARBA" id="ARBA00005528"/>
    </source>
</evidence>
<comment type="similarity">
    <text evidence="2 12">Belongs to the RNA methyltransferase RsmE family.</text>
</comment>
<dbReference type="GO" id="GO:0070475">
    <property type="term" value="P:rRNA base methylation"/>
    <property type="evidence" value="ECO:0007669"/>
    <property type="project" value="TreeGrafter"/>
</dbReference>
<comment type="subcellular location">
    <subcellularLocation>
        <location evidence="1 12">Cytoplasm</location>
    </subcellularLocation>
</comment>
<dbReference type="GO" id="GO:0070042">
    <property type="term" value="F:rRNA (uridine-N3-)-methyltransferase activity"/>
    <property type="evidence" value="ECO:0007669"/>
    <property type="project" value="TreeGrafter"/>
</dbReference>
<feature type="domain" description="Ribosomal RNA small subunit methyltransferase E PUA-like" evidence="14">
    <location>
        <begin position="26"/>
        <end position="66"/>
    </location>
</feature>
<evidence type="ECO:0000256" key="8">
    <source>
        <dbReference type="ARBA" id="ARBA00022679"/>
    </source>
</evidence>
<keyword evidence="9 12" id="KW-0949">S-adenosyl-L-methionine</keyword>